<evidence type="ECO:0000256" key="4">
    <source>
        <dbReference type="ARBA" id="ARBA00022692"/>
    </source>
</evidence>
<keyword evidence="14" id="KW-1185">Reference proteome</keyword>
<dbReference type="Pfam" id="PF07715">
    <property type="entry name" value="Plug"/>
    <property type="match status" value="1"/>
</dbReference>
<evidence type="ECO:0000256" key="1">
    <source>
        <dbReference type="ARBA" id="ARBA00004571"/>
    </source>
</evidence>
<dbReference type="Gene3D" id="2.170.130.10">
    <property type="entry name" value="TonB-dependent receptor, plug domain"/>
    <property type="match status" value="1"/>
</dbReference>
<evidence type="ECO:0000256" key="7">
    <source>
        <dbReference type="ARBA" id="ARBA00023237"/>
    </source>
</evidence>
<dbReference type="Proteomes" id="UP000536441">
    <property type="component" value="Unassembled WGS sequence"/>
</dbReference>
<dbReference type="InterPro" id="IPR012910">
    <property type="entry name" value="Plug_dom"/>
</dbReference>
<dbReference type="EMBL" id="JABMCH010000071">
    <property type="protein sequence ID" value="NUU49209.1"/>
    <property type="molecule type" value="Genomic_DNA"/>
</dbReference>
<keyword evidence="7 8" id="KW-0998">Cell outer membrane</keyword>
<feature type="domain" description="TonB-dependent receptor plug" evidence="12">
    <location>
        <begin position="58"/>
        <end position="178"/>
    </location>
</feature>
<comment type="caution">
    <text evidence="13">The sequence shown here is derived from an EMBL/GenBank/DDBJ whole genome shotgun (WGS) entry which is preliminary data.</text>
</comment>
<dbReference type="CDD" id="cd01347">
    <property type="entry name" value="ligand_gated_channel"/>
    <property type="match status" value="1"/>
</dbReference>
<dbReference type="InterPro" id="IPR039426">
    <property type="entry name" value="TonB-dep_rcpt-like"/>
</dbReference>
<organism evidence="13 14">
    <name type="scientific">Sphingomonas zeae</name>
    <dbReference type="NCBI Taxonomy" id="1646122"/>
    <lineage>
        <taxon>Bacteria</taxon>
        <taxon>Pseudomonadati</taxon>
        <taxon>Pseudomonadota</taxon>
        <taxon>Alphaproteobacteria</taxon>
        <taxon>Sphingomonadales</taxon>
        <taxon>Sphingomonadaceae</taxon>
        <taxon>Sphingomonas</taxon>
    </lineage>
</organism>
<reference evidence="13 14" key="1">
    <citation type="submission" date="2020-05" db="EMBL/GenBank/DDBJ databases">
        <title>Genome Sequencing of Type Strains.</title>
        <authorList>
            <person name="Lemaire J.F."/>
            <person name="Inderbitzin P."/>
            <person name="Gregorio O.A."/>
            <person name="Collins S.B."/>
            <person name="Wespe N."/>
            <person name="Knight-Connoni V."/>
        </authorList>
    </citation>
    <scope>NUCLEOTIDE SEQUENCE [LARGE SCALE GENOMIC DNA]</scope>
    <source>
        <strain evidence="13 14">DSM 100049</strain>
    </source>
</reference>
<keyword evidence="2 8" id="KW-0813">Transport</keyword>
<dbReference type="InterPro" id="IPR000531">
    <property type="entry name" value="Beta-barrel_TonB"/>
</dbReference>
<comment type="similarity">
    <text evidence="8 9">Belongs to the TonB-dependent receptor family.</text>
</comment>
<accession>A0A7Y6B893</accession>
<evidence type="ECO:0000256" key="8">
    <source>
        <dbReference type="PROSITE-ProRule" id="PRU01360"/>
    </source>
</evidence>
<evidence type="ECO:0000256" key="2">
    <source>
        <dbReference type="ARBA" id="ARBA00022448"/>
    </source>
</evidence>
<keyword evidence="6 8" id="KW-0472">Membrane</keyword>
<feature type="signal peptide" evidence="10">
    <location>
        <begin position="1"/>
        <end position="19"/>
    </location>
</feature>
<dbReference type="Pfam" id="PF00593">
    <property type="entry name" value="TonB_dep_Rec_b-barrel"/>
    <property type="match status" value="1"/>
</dbReference>
<dbReference type="RefSeq" id="WP_175314096.1">
    <property type="nucleotide sequence ID" value="NZ_CBCRYR010000069.1"/>
</dbReference>
<evidence type="ECO:0000256" key="9">
    <source>
        <dbReference type="RuleBase" id="RU003357"/>
    </source>
</evidence>
<evidence type="ECO:0000256" key="10">
    <source>
        <dbReference type="SAM" id="SignalP"/>
    </source>
</evidence>
<dbReference type="InterPro" id="IPR036942">
    <property type="entry name" value="Beta-barrel_TonB_sf"/>
</dbReference>
<evidence type="ECO:0000313" key="13">
    <source>
        <dbReference type="EMBL" id="NUU49209.1"/>
    </source>
</evidence>
<feature type="domain" description="TonB-dependent receptor-like beta-barrel" evidence="11">
    <location>
        <begin position="337"/>
        <end position="824"/>
    </location>
</feature>
<keyword evidence="10" id="KW-0732">Signal</keyword>
<dbReference type="GO" id="GO:0009279">
    <property type="term" value="C:cell outer membrane"/>
    <property type="evidence" value="ECO:0007669"/>
    <property type="project" value="UniProtKB-SubCell"/>
</dbReference>
<dbReference type="PROSITE" id="PS52016">
    <property type="entry name" value="TONB_DEPENDENT_REC_3"/>
    <property type="match status" value="1"/>
</dbReference>
<evidence type="ECO:0000259" key="12">
    <source>
        <dbReference type="Pfam" id="PF07715"/>
    </source>
</evidence>
<dbReference type="Gene3D" id="2.40.170.20">
    <property type="entry name" value="TonB-dependent receptor, beta-barrel domain"/>
    <property type="match status" value="1"/>
</dbReference>
<dbReference type="AlphaFoldDB" id="A0A7Y6B893"/>
<comment type="subcellular location">
    <subcellularLocation>
        <location evidence="1 8">Cell outer membrane</location>
        <topology evidence="1 8">Multi-pass membrane protein</topology>
    </subcellularLocation>
</comment>
<protein>
    <submittedName>
        <fullName evidence="13">TonB-dependent receptor</fullName>
    </submittedName>
</protein>
<dbReference type="PANTHER" id="PTHR47234:SF3">
    <property type="entry name" value="SECRETIN_TONB SHORT N-TERMINAL DOMAIN-CONTAINING PROTEIN"/>
    <property type="match status" value="1"/>
</dbReference>
<dbReference type="SUPFAM" id="SSF56935">
    <property type="entry name" value="Porins"/>
    <property type="match status" value="1"/>
</dbReference>
<name>A0A7Y6B893_9SPHN</name>
<evidence type="ECO:0000313" key="14">
    <source>
        <dbReference type="Proteomes" id="UP000536441"/>
    </source>
</evidence>
<proteinExistence type="inferred from homology"/>
<keyword evidence="3 8" id="KW-1134">Transmembrane beta strand</keyword>
<evidence type="ECO:0000259" key="11">
    <source>
        <dbReference type="Pfam" id="PF00593"/>
    </source>
</evidence>
<evidence type="ECO:0000256" key="5">
    <source>
        <dbReference type="ARBA" id="ARBA00023077"/>
    </source>
</evidence>
<gene>
    <name evidence="13" type="ORF">HP438_19740</name>
</gene>
<sequence length="868" mass="91962">MRAFHATLLLASVSGLCLALPVAAQVAVPAPGSAQEAASESQDVIVVTGSRIPGRTIADSPVPVDVIGGEQLTHAGYTETSRLLNQLVPSFNFPQPSLTDGTDSLRPATLRGLAPDQTLVLVNGKRRHQAALLNLNGSVGRGSGAVDLNEIIPIAIDRIEILRDGASSLYGSDAIAGVINIQLSRRQGVRGSVTYGQYRTSMAGVKDVLGVQTDAAGIPVIAVSGGTNRANDILGLNESQDDRVRHDGDTLTLASSIGLPMGGDGYFVFSSQFRDRDPTQRSGADPRRQYLAGDARELTANRFNHGYGDGKTRDMNLFLNAGTTIAGQFDLYTFGSYGIRDGLGAGYFRRPNDARNRDWAASTTSFVPYYPNGFLPFIGAEIEDFSGAVGVKGDIADGWTADLSVVYGTNELTYTVLNSFNTSLGGQASPRNFRAGGLSFGQTVVNLDVSHTFDVSFLNKLGLALGGEYRNENFRIRAGDQASYVNGPFVANGAPGGAQVFPGFQPQNQVDVSRNGYAGYVELDAEVTDALSVQAAGRYEHYSDFGDTVNGKLAGRLQLFSGVAVRGSISTGFRAPSLAQQYFNTTSTNNVAGTLIDILTVPVSNPVAVALGSKPLQPEKATNFGGGLTFDPIPGFSVTADYYQIRIRDRIVLTENLQGAAVNAVLASQGITGVSSARFFVNGVDTKTQGVDVVATYRVPDFGAGQLRLTAGFNYNEQTITSRASLPSLPGLILFGRAESYRLTKGQPRSKINLGADYDIGRVSATVRTNRYGSVFSPGTATDLAVAPGAGAADFYLEPKWITDAEIRVKPIPALELAVGADNIFDVYPTRAPAGGAFGSNNYFLPYSNLSPFGFNGRFLYARAAVSF</sequence>
<keyword evidence="4 8" id="KW-0812">Transmembrane</keyword>
<keyword evidence="13" id="KW-0675">Receptor</keyword>
<evidence type="ECO:0000256" key="6">
    <source>
        <dbReference type="ARBA" id="ARBA00023136"/>
    </source>
</evidence>
<feature type="chain" id="PRO_5031451530" evidence="10">
    <location>
        <begin position="20"/>
        <end position="868"/>
    </location>
</feature>
<dbReference type="PANTHER" id="PTHR47234">
    <property type="match status" value="1"/>
</dbReference>
<dbReference type="InterPro" id="IPR037066">
    <property type="entry name" value="Plug_dom_sf"/>
</dbReference>
<keyword evidence="5 9" id="KW-0798">TonB box</keyword>
<evidence type="ECO:0000256" key="3">
    <source>
        <dbReference type="ARBA" id="ARBA00022452"/>
    </source>
</evidence>